<organism evidence="3 4">
    <name type="scientific">Rhizobium leguminosarum</name>
    <dbReference type="NCBI Taxonomy" id="384"/>
    <lineage>
        <taxon>Bacteria</taxon>
        <taxon>Pseudomonadati</taxon>
        <taxon>Pseudomonadota</taxon>
        <taxon>Alphaproteobacteria</taxon>
        <taxon>Hyphomicrobiales</taxon>
        <taxon>Rhizobiaceae</taxon>
        <taxon>Rhizobium/Agrobacterium group</taxon>
        <taxon>Rhizobium</taxon>
    </lineage>
</organism>
<proteinExistence type="predicted"/>
<evidence type="ECO:0000256" key="1">
    <source>
        <dbReference type="SAM" id="MobiDB-lite"/>
    </source>
</evidence>
<keyword evidence="2" id="KW-0472">Membrane</keyword>
<feature type="compositionally biased region" description="Basic and acidic residues" evidence="1">
    <location>
        <begin position="101"/>
        <end position="119"/>
    </location>
</feature>
<gene>
    <name evidence="3" type="ORF">GGI64_002021</name>
</gene>
<comment type="caution">
    <text evidence="3">The sequence shown here is derived from an EMBL/GenBank/DDBJ whole genome shotgun (WGS) entry which is preliminary data.</text>
</comment>
<keyword evidence="2" id="KW-1133">Transmembrane helix</keyword>
<dbReference type="EMBL" id="JACBZV010000002">
    <property type="protein sequence ID" value="NYJ10974.1"/>
    <property type="molecule type" value="Genomic_DNA"/>
</dbReference>
<sequence length="142" mass="15494">MARHDLASDRTARPLLRVARFSCAASKRGFGGAQQRLRLLSWRLGHAGSASSAAIAMNMRFMTVSFAIEILFSLSGTVVVVLGSLLTPKCQAEAFQFGGEAENREQNRKKEKPAPDEPRPGAGRNRFPEDDGRAPAKIGRLR</sequence>
<reference evidence="3 4" key="1">
    <citation type="submission" date="2020-07" db="EMBL/GenBank/DDBJ databases">
        <title>Genomic Encyclopedia of Type Strains, Phase IV (KMG-V): Genome sequencing to study the core and pangenomes of soil and plant-associated prokaryotes.</title>
        <authorList>
            <person name="Whitman W."/>
        </authorList>
    </citation>
    <scope>NUCLEOTIDE SEQUENCE [LARGE SCALE GENOMIC DNA]</scope>
    <source>
        <strain evidence="3 4">SEMIA 4052</strain>
    </source>
</reference>
<evidence type="ECO:0000313" key="4">
    <source>
        <dbReference type="Proteomes" id="UP000535276"/>
    </source>
</evidence>
<evidence type="ECO:0000313" key="3">
    <source>
        <dbReference type="EMBL" id="NYJ10974.1"/>
    </source>
</evidence>
<name>A0A7Z0DX51_RHILE</name>
<dbReference type="AlphaFoldDB" id="A0A7Z0DX51"/>
<feature type="region of interest" description="Disordered" evidence="1">
    <location>
        <begin position="97"/>
        <end position="142"/>
    </location>
</feature>
<dbReference type="Proteomes" id="UP000535276">
    <property type="component" value="Unassembled WGS sequence"/>
</dbReference>
<protein>
    <submittedName>
        <fullName evidence="3">Uncharacterized protein</fullName>
    </submittedName>
</protein>
<accession>A0A7Z0DX51</accession>
<keyword evidence="2" id="KW-0812">Transmembrane</keyword>
<evidence type="ECO:0000256" key="2">
    <source>
        <dbReference type="SAM" id="Phobius"/>
    </source>
</evidence>
<feature type="transmembrane region" description="Helical" evidence="2">
    <location>
        <begin position="66"/>
        <end position="86"/>
    </location>
</feature>